<gene>
    <name evidence="1" type="ORF">B1A_08316</name>
</gene>
<dbReference type="EMBL" id="AUZX01005952">
    <property type="protein sequence ID" value="EQD65974.1"/>
    <property type="molecule type" value="Genomic_DNA"/>
</dbReference>
<evidence type="ECO:0000313" key="1">
    <source>
        <dbReference type="EMBL" id="EQD65974.1"/>
    </source>
</evidence>
<sequence>MYAIAIHGGAGGLPPQRLSSEQQRRYHDGLAAALDRGYAVLEDGGSSLEAVIAAVRILEDDPLFNAGRGAALTREGIAELDAAVMDGSTLRAGGVAAVRHVKHPIELARRVMEKSRHVLLVGAG</sequence>
<dbReference type="PANTHER" id="PTHR10188:SF6">
    <property type="entry name" value="N(4)-(BETA-N-ACETYLGLUCOSAMINYL)-L-ASPARAGINASE"/>
    <property type="match status" value="1"/>
</dbReference>
<comment type="caution">
    <text evidence="1">The sequence shown here is derived from an EMBL/GenBank/DDBJ whole genome shotgun (WGS) entry which is preliminary data.</text>
</comment>
<accession>T1CHU3</accession>
<dbReference type="EC" id="3.-.-.-" evidence="1"/>
<dbReference type="InterPro" id="IPR029055">
    <property type="entry name" value="Ntn_hydrolases_N"/>
</dbReference>
<reference evidence="1" key="2">
    <citation type="journal article" date="2014" name="ISME J.">
        <title>Microbial stratification in low pH oxic and suboxic macroscopic growths along an acid mine drainage.</title>
        <authorList>
            <person name="Mendez-Garcia C."/>
            <person name="Mesa V."/>
            <person name="Sprenger R.R."/>
            <person name="Richter M."/>
            <person name="Diez M.S."/>
            <person name="Solano J."/>
            <person name="Bargiela R."/>
            <person name="Golyshina O.V."/>
            <person name="Manteca A."/>
            <person name="Ramos J.L."/>
            <person name="Gallego J.R."/>
            <person name="Llorente I."/>
            <person name="Martins Dos Santos V.A."/>
            <person name="Jensen O.N."/>
            <person name="Pelaez A.I."/>
            <person name="Sanchez J."/>
            <person name="Ferrer M."/>
        </authorList>
    </citation>
    <scope>NUCLEOTIDE SEQUENCE</scope>
</reference>
<protein>
    <submittedName>
        <fullName evidence="1">Peptidase T2, asparaginase 2</fullName>
        <ecNumber evidence="1">3.-.-.-</ecNumber>
    </submittedName>
</protein>
<keyword evidence="1" id="KW-0378">Hydrolase</keyword>
<name>T1CHU3_9ZZZZ</name>
<dbReference type="PANTHER" id="PTHR10188">
    <property type="entry name" value="L-ASPARAGINASE"/>
    <property type="match status" value="1"/>
</dbReference>
<feature type="non-terminal residue" evidence="1">
    <location>
        <position position="124"/>
    </location>
</feature>
<reference evidence="1" key="1">
    <citation type="submission" date="2013-08" db="EMBL/GenBank/DDBJ databases">
        <authorList>
            <person name="Mendez C."/>
            <person name="Richter M."/>
            <person name="Ferrer M."/>
            <person name="Sanchez J."/>
        </authorList>
    </citation>
    <scope>NUCLEOTIDE SEQUENCE</scope>
</reference>
<proteinExistence type="predicted"/>
<dbReference type="AlphaFoldDB" id="T1CHU3"/>
<dbReference type="InterPro" id="IPR000246">
    <property type="entry name" value="Peptidase_T2"/>
</dbReference>
<dbReference type="SUPFAM" id="SSF56235">
    <property type="entry name" value="N-terminal nucleophile aminohydrolases (Ntn hydrolases)"/>
    <property type="match status" value="1"/>
</dbReference>
<dbReference type="Pfam" id="PF01112">
    <property type="entry name" value="Asparaginase_2"/>
    <property type="match status" value="1"/>
</dbReference>
<dbReference type="GO" id="GO:0016811">
    <property type="term" value="F:hydrolase activity, acting on carbon-nitrogen (but not peptide) bonds, in linear amides"/>
    <property type="evidence" value="ECO:0007669"/>
    <property type="project" value="UniProtKB-ARBA"/>
</dbReference>
<organism evidence="1">
    <name type="scientific">mine drainage metagenome</name>
    <dbReference type="NCBI Taxonomy" id="410659"/>
    <lineage>
        <taxon>unclassified sequences</taxon>
        <taxon>metagenomes</taxon>
        <taxon>ecological metagenomes</taxon>
    </lineage>
</organism>